<dbReference type="OrthoDB" id="9778545at2"/>
<feature type="domain" description="L,D-TPase catalytic" evidence="8">
    <location>
        <begin position="300"/>
        <end position="479"/>
    </location>
</feature>
<evidence type="ECO:0000256" key="1">
    <source>
        <dbReference type="ARBA" id="ARBA00004752"/>
    </source>
</evidence>
<dbReference type="Gene3D" id="1.10.101.10">
    <property type="entry name" value="PGBD-like superfamily/PGBD"/>
    <property type="match status" value="1"/>
</dbReference>
<dbReference type="CDD" id="cd16913">
    <property type="entry name" value="YkuD_like"/>
    <property type="match status" value="1"/>
</dbReference>
<dbReference type="PANTHER" id="PTHR41533:SF2">
    <property type="entry name" value="BLR7131 PROTEIN"/>
    <property type="match status" value="1"/>
</dbReference>
<dbReference type="InterPro" id="IPR036366">
    <property type="entry name" value="PGBDSf"/>
</dbReference>
<dbReference type="InterPro" id="IPR038063">
    <property type="entry name" value="Transpep_catalytic_dom"/>
</dbReference>
<comment type="similarity">
    <text evidence="2">Belongs to the YkuD family.</text>
</comment>
<dbReference type="InterPro" id="IPR036365">
    <property type="entry name" value="PGBD-like_sf"/>
</dbReference>
<evidence type="ECO:0000256" key="7">
    <source>
        <dbReference type="PROSITE-ProRule" id="PRU01373"/>
    </source>
</evidence>
<dbReference type="SUPFAM" id="SSF47090">
    <property type="entry name" value="PGBD-like"/>
    <property type="match status" value="1"/>
</dbReference>
<dbReference type="Gene3D" id="2.40.440.10">
    <property type="entry name" value="L,D-transpeptidase catalytic domain-like"/>
    <property type="match status" value="1"/>
</dbReference>
<dbReference type="GO" id="GO:0008360">
    <property type="term" value="P:regulation of cell shape"/>
    <property type="evidence" value="ECO:0007669"/>
    <property type="project" value="UniProtKB-UniRule"/>
</dbReference>
<name>A0A2W7UEL3_9FLAO</name>
<dbReference type="InterPro" id="IPR002477">
    <property type="entry name" value="Peptidoglycan-bd-like"/>
</dbReference>
<dbReference type="AlphaFoldDB" id="A0A2W7UEL3"/>
<protein>
    <submittedName>
        <fullName evidence="9">Peptidoglycan-binding protein</fullName>
    </submittedName>
</protein>
<evidence type="ECO:0000313" key="10">
    <source>
        <dbReference type="Proteomes" id="UP000249177"/>
    </source>
</evidence>
<evidence type="ECO:0000259" key="8">
    <source>
        <dbReference type="PROSITE" id="PS52029"/>
    </source>
</evidence>
<dbReference type="Pfam" id="PF03734">
    <property type="entry name" value="YkuD"/>
    <property type="match status" value="1"/>
</dbReference>
<comment type="caution">
    <text evidence="9">The sequence shown here is derived from an EMBL/GenBank/DDBJ whole genome shotgun (WGS) entry which is preliminary data.</text>
</comment>
<dbReference type="InterPro" id="IPR045380">
    <property type="entry name" value="LD_TPept_scaffold_dom"/>
</dbReference>
<feature type="active site" description="Proton donor/acceptor" evidence="7">
    <location>
        <position position="428"/>
    </location>
</feature>
<keyword evidence="3" id="KW-0808">Transferase</keyword>
<sequence length="525" mass="61959">MNKFYLFIVFAVLISCKKEPILNLDSFKISDPTDKEGEVIEIDSLLIAPFKSKSLMDFYRSRENQTVWQSEKNRKIILETIKRCELEGLNPSDYNISKLESFEKKFTELDDEEQVNYDLLLTYNFEKYLMHLHNGKLNPRKLYKNWDLPLDELDMNSILNNALEKDSLICITEKFEPKALTYKKLIKALALIDELPEDKTQQIDTASIIKRNHNSRAIVNIKKKLLYWKDLAGKDSVTSVYDDKTFEAVKKFQTRHGLISDGVIGKSTIKALNFTKEERKHQIIVNLERWRWFSKTFAQNYVLINIPNYSLNVVEDQNVTMSKRIVVGKNKRRTPVLTSVLQTIVFNPTWTVPPTILKEDIMPELIKNRNYLKNKGIGIYDSDTNEVDPKNWNEKRPRGYRYIQKPGYYNALGVVKINFPNRYSVYLHDTNHRDLFERNFRSLSSGCVRIEEPLELVELLLDNPKKYSRKKMDSIIAIKKTLFIGLTKRYAIYQWYWTAWSENDELIFRNDIYNLDTDLYNQLRN</sequence>
<evidence type="ECO:0000256" key="6">
    <source>
        <dbReference type="ARBA" id="ARBA00023316"/>
    </source>
</evidence>
<evidence type="ECO:0000256" key="2">
    <source>
        <dbReference type="ARBA" id="ARBA00005992"/>
    </source>
</evidence>
<evidence type="ECO:0000256" key="3">
    <source>
        <dbReference type="ARBA" id="ARBA00022679"/>
    </source>
</evidence>
<dbReference type="UniPathway" id="UPA00219"/>
<dbReference type="EMBL" id="QKXH01000005">
    <property type="protein sequence ID" value="PZX93627.1"/>
    <property type="molecule type" value="Genomic_DNA"/>
</dbReference>
<evidence type="ECO:0000256" key="4">
    <source>
        <dbReference type="ARBA" id="ARBA00022960"/>
    </source>
</evidence>
<evidence type="ECO:0000256" key="5">
    <source>
        <dbReference type="ARBA" id="ARBA00022984"/>
    </source>
</evidence>
<organism evidence="9 10">
    <name type="scientific">Flavobacterium aquariorum</name>
    <dbReference type="NCBI Taxonomy" id="2217670"/>
    <lineage>
        <taxon>Bacteria</taxon>
        <taxon>Pseudomonadati</taxon>
        <taxon>Bacteroidota</taxon>
        <taxon>Flavobacteriia</taxon>
        <taxon>Flavobacteriales</taxon>
        <taxon>Flavobacteriaceae</taxon>
        <taxon>Flavobacterium</taxon>
    </lineage>
</organism>
<evidence type="ECO:0000313" key="9">
    <source>
        <dbReference type="EMBL" id="PZX93627.1"/>
    </source>
</evidence>
<comment type="pathway">
    <text evidence="1 7">Cell wall biogenesis; peptidoglycan biosynthesis.</text>
</comment>
<dbReference type="GO" id="GO:0016740">
    <property type="term" value="F:transferase activity"/>
    <property type="evidence" value="ECO:0007669"/>
    <property type="project" value="UniProtKB-KW"/>
</dbReference>
<feature type="active site" description="Nucleophile" evidence="7">
    <location>
        <position position="447"/>
    </location>
</feature>
<dbReference type="Proteomes" id="UP000249177">
    <property type="component" value="Unassembled WGS sequence"/>
</dbReference>
<dbReference type="SUPFAM" id="SSF141523">
    <property type="entry name" value="L,D-transpeptidase catalytic domain-like"/>
    <property type="match status" value="1"/>
</dbReference>
<dbReference type="Pfam" id="PF01471">
    <property type="entry name" value="PG_binding_1"/>
    <property type="match status" value="1"/>
</dbReference>
<keyword evidence="4 7" id="KW-0133">Cell shape</keyword>
<proteinExistence type="inferred from homology"/>
<dbReference type="RefSeq" id="WP_111409873.1">
    <property type="nucleotide sequence ID" value="NZ_QKXH01000005.1"/>
</dbReference>
<dbReference type="InterPro" id="IPR052905">
    <property type="entry name" value="LD-transpeptidase_YkuD-like"/>
</dbReference>
<dbReference type="GO" id="GO:0071555">
    <property type="term" value="P:cell wall organization"/>
    <property type="evidence" value="ECO:0007669"/>
    <property type="project" value="UniProtKB-UniRule"/>
</dbReference>
<keyword evidence="5 7" id="KW-0573">Peptidoglycan synthesis</keyword>
<gene>
    <name evidence="9" type="ORF">DOS84_09455</name>
</gene>
<accession>A0A2W7UEL3</accession>
<dbReference type="GO" id="GO:0009252">
    <property type="term" value="P:peptidoglycan biosynthetic process"/>
    <property type="evidence" value="ECO:0007669"/>
    <property type="project" value="UniProtKB-UniPathway"/>
</dbReference>
<keyword evidence="10" id="KW-1185">Reference proteome</keyword>
<reference evidence="9 10" key="1">
    <citation type="submission" date="2018-06" db="EMBL/GenBank/DDBJ databases">
        <title>Flavobacterium sp IMCC34762, genome.</title>
        <authorList>
            <person name="Joung Y."/>
            <person name="Cho J."/>
            <person name="Song J."/>
        </authorList>
    </citation>
    <scope>NUCLEOTIDE SEQUENCE [LARGE SCALE GENOMIC DNA]</scope>
    <source>
        <strain evidence="9 10">IMCC34762</strain>
    </source>
</reference>
<dbReference type="InterPro" id="IPR005490">
    <property type="entry name" value="LD_TPept_cat_dom"/>
</dbReference>
<dbReference type="GO" id="GO:0004180">
    <property type="term" value="F:carboxypeptidase activity"/>
    <property type="evidence" value="ECO:0007669"/>
    <property type="project" value="UniProtKB-ARBA"/>
</dbReference>
<dbReference type="PROSITE" id="PS52029">
    <property type="entry name" value="LD_TPASE"/>
    <property type="match status" value="1"/>
</dbReference>
<dbReference type="PROSITE" id="PS51257">
    <property type="entry name" value="PROKAR_LIPOPROTEIN"/>
    <property type="match status" value="1"/>
</dbReference>
<dbReference type="PANTHER" id="PTHR41533">
    <property type="entry name" value="L,D-TRANSPEPTIDASE HI_1667-RELATED"/>
    <property type="match status" value="1"/>
</dbReference>
<dbReference type="Pfam" id="PF20142">
    <property type="entry name" value="Scaffold"/>
    <property type="match status" value="1"/>
</dbReference>
<keyword evidence="6 7" id="KW-0961">Cell wall biogenesis/degradation</keyword>